<feature type="transmembrane region" description="Helical" evidence="12">
    <location>
        <begin position="240"/>
        <end position="257"/>
    </location>
</feature>
<keyword evidence="8" id="KW-0418">Kinase</keyword>
<dbReference type="InterPro" id="IPR003661">
    <property type="entry name" value="HisK_dim/P_dom"/>
</dbReference>
<dbReference type="Proteomes" id="UP000028349">
    <property type="component" value="Unassembled WGS sequence"/>
</dbReference>
<comment type="subcellular location">
    <subcellularLocation>
        <location evidence="2">Membrane</location>
        <topology evidence="2">Multi-pass membrane protein</topology>
    </subcellularLocation>
</comment>
<keyword evidence="11 12" id="KW-0472">Membrane</keyword>
<feature type="domain" description="Histidine kinase" evidence="13">
    <location>
        <begin position="668"/>
        <end position="885"/>
    </location>
</feature>
<dbReference type="InterPro" id="IPR003594">
    <property type="entry name" value="HATPase_dom"/>
</dbReference>
<dbReference type="Pfam" id="PF02518">
    <property type="entry name" value="HATPase_c"/>
    <property type="match status" value="1"/>
</dbReference>
<evidence type="ECO:0000256" key="5">
    <source>
        <dbReference type="ARBA" id="ARBA00022553"/>
    </source>
</evidence>
<dbReference type="InterPro" id="IPR001734">
    <property type="entry name" value="Na/solute_symporter"/>
</dbReference>
<feature type="transmembrane region" description="Helical" evidence="12">
    <location>
        <begin position="278"/>
        <end position="304"/>
    </location>
</feature>
<dbReference type="InterPro" id="IPR036097">
    <property type="entry name" value="HisK_dim/P_sf"/>
</dbReference>
<dbReference type="AlphaFoldDB" id="A0A3S4YGN2"/>
<dbReference type="STRING" id="266748.HY04_01105"/>
<dbReference type="KEGG" id="cant:NCTC13489_00405"/>
<name>A0A3S4YGN2_9FLAO</name>
<dbReference type="Pfam" id="PF00512">
    <property type="entry name" value="HisKA"/>
    <property type="match status" value="1"/>
</dbReference>
<dbReference type="PRINTS" id="PR00344">
    <property type="entry name" value="BCTRLSENSOR"/>
</dbReference>
<dbReference type="CDD" id="cd00082">
    <property type="entry name" value="HisKA"/>
    <property type="match status" value="1"/>
</dbReference>
<dbReference type="InterPro" id="IPR036890">
    <property type="entry name" value="HATPase_C_sf"/>
</dbReference>
<feature type="transmembrane region" description="Helical" evidence="12">
    <location>
        <begin position="6"/>
        <end position="24"/>
    </location>
</feature>
<organism evidence="15 17">
    <name type="scientific">Kaistella antarctica</name>
    <dbReference type="NCBI Taxonomy" id="266748"/>
    <lineage>
        <taxon>Bacteria</taxon>
        <taxon>Pseudomonadati</taxon>
        <taxon>Bacteroidota</taxon>
        <taxon>Flavobacteriia</taxon>
        <taxon>Flavobacteriales</taxon>
        <taxon>Weeksellaceae</taxon>
        <taxon>Chryseobacterium group</taxon>
        <taxon>Kaistella</taxon>
    </lineage>
</organism>
<feature type="transmembrane region" description="Helical" evidence="12">
    <location>
        <begin position="183"/>
        <end position="212"/>
    </location>
</feature>
<evidence type="ECO:0000256" key="10">
    <source>
        <dbReference type="ARBA" id="ARBA00023012"/>
    </source>
</evidence>
<feature type="transmembrane region" description="Helical" evidence="12">
    <location>
        <begin position="385"/>
        <end position="402"/>
    </location>
</feature>
<feature type="transmembrane region" description="Helical" evidence="12">
    <location>
        <begin position="408"/>
        <end position="429"/>
    </location>
</feature>
<evidence type="ECO:0000256" key="12">
    <source>
        <dbReference type="SAM" id="Phobius"/>
    </source>
</evidence>
<evidence type="ECO:0000256" key="2">
    <source>
        <dbReference type="ARBA" id="ARBA00004141"/>
    </source>
</evidence>
<evidence type="ECO:0000259" key="13">
    <source>
        <dbReference type="PROSITE" id="PS50109"/>
    </source>
</evidence>
<dbReference type="InterPro" id="IPR050736">
    <property type="entry name" value="Sensor_HK_Regulatory"/>
</dbReference>
<dbReference type="SUPFAM" id="SSF47384">
    <property type="entry name" value="Homodimeric domain of signal transducing histidine kinase"/>
    <property type="match status" value="1"/>
</dbReference>
<protein>
    <recommendedName>
        <fullName evidence="4">histidine kinase</fullName>
        <ecNumber evidence="4">2.7.13.3</ecNumber>
    </recommendedName>
</protein>
<sequence>MNSYLLFALVVLYLGLLFFIAYFAEKRRSSFWVNNPYVYALSLAVYCSAWTYYGSIGVAANQGLEYMAIYIGPIIIIPSWIYINSKIIRISRVNKISSIADFISLRYGNSRSLSAIIALMCMFAIIPYIGLQIKAISETFHLMTETDQTSNMFFDSATYVVLIIALFSAYYGTKYVDASEKRLGIISAIAVESFLKLIFFIILGIFVVYGVFNGFEDIYKQAEKLPDFAAKNSFNGLEGGFNWFLLSMLSMSAIFLLPRQFHTAIIENRKEKHIRTAIWLFPLYLLIFNFFVFPIAWGGKILFFGENVNPELYSILIPQKFGNTIISTMVFFGGLSACISMIIISSISLSIMLSNNIIIPYGWLDQFKLSSETDNNKNIVNIRKISIFLLILISFIFYKYLILGKSLYSIGLVSFVLIAQLAPSFFGAIFWRRGKYLGAITGIIAGGLICYLGLVLPSFSDFYQQSSFYNSAFFSFFNIPYLAPIPQIFFWSILVNGLLFTIISASTVSDYRERNYAEIYVDINDYIQNHENAYIWKGTANISDIQKILVQFLGEKKTQQALKIFNLKYKITDENDTADSRFIKFSENLLSGRIGTASAKILIEGVTKEDKISLPEVLKILEESKENISINKQLSEQSSQLLKLSDQLQNANEHLIVKDQQKDDFLDSVAHELRTPLTAIRATSEILLDDDDMPAELKKDFLENIISESDRLSEIINDILYLDKLETGIISLNIKENNINQTFKKALKPLIHLFDQRHLHHSEVHLLENETFEYDEQRMIQVFQNILGNALKFTNDQGMIQTKFQEKDNQLKISIFNTGKTIPTEDLEFVFDKFYQSKNQNLRKPVGSGLGLAICKKIMIAQNGDIEVKNKEIGVTFEIYLPIVKVKELEEFNNDNRT</sequence>
<keyword evidence="10" id="KW-0902">Two-component regulatory system</keyword>
<evidence type="ECO:0000256" key="8">
    <source>
        <dbReference type="ARBA" id="ARBA00022777"/>
    </source>
</evidence>
<keyword evidence="9 12" id="KW-1133">Transmembrane helix</keyword>
<dbReference type="SMART" id="SM00387">
    <property type="entry name" value="HATPase_c"/>
    <property type="match status" value="1"/>
</dbReference>
<dbReference type="PROSITE" id="PS50109">
    <property type="entry name" value="HIS_KIN"/>
    <property type="match status" value="1"/>
</dbReference>
<proteinExistence type="inferred from homology"/>
<evidence type="ECO:0000313" key="15">
    <source>
        <dbReference type="EMBL" id="VEH96299.1"/>
    </source>
</evidence>
<dbReference type="OrthoDB" id="9764438at2"/>
<keyword evidence="16" id="KW-1185">Reference proteome</keyword>
<evidence type="ECO:0000313" key="16">
    <source>
        <dbReference type="Proteomes" id="UP000028349"/>
    </source>
</evidence>
<feature type="transmembrane region" description="Helical" evidence="12">
    <location>
        <begin position="479"/>
        <end position="505"/>
    </location>
</feature>
<accession>A0A3S4YGN2</accession>
<dbReference type="PANTHER" id="PTHR43711">
    <property type="entry name" value="TWO-COMPONENT HISTIDINE KINASE"/>
    <property type="match status" value="1"/>
</dbReference>
<dbReference type="InterPro" id="IPR004358">
    <property type="entry name" value="Sig_transdc_His_kin-like_C"/>
</dbReference>
<reference evidence="15 17" key="2">
    <citation type="submission" date="2018-12" db="EMBL/GenBank/DDBJ databases">
        <authorList>
            <consortium name="Pathogen Informatics"/>
        </authorList>
    </citation>
    <scope>NUCLEOTIDE SEQUENCE [LARGE SCALE GENOMIC DNA]</scope>
    <source>
        <strain evidence="15 17">NCTC13489</strain>
    </source>
</reference>
<dbReference type="InterPro" id="IPR018212">
    <property type="entry name" value="Na/solute_symporter_CS"/>
</dbReference>
<evidence type="ECO:0000313" key="17">
    <source>
        <dbReference type="Proteomes" id="UP000270036"/>
    </source>
</evidence>
<dbReference type="Proteomes" id="UP000270036">
    <property type="component" value="Chromosome"/>
</dbReference>
<keyword evidence="6 15" id="KW-0808">Transferase</keyword>
<gene>
    <name evidence="15" type="primary">phoR_1</name>
    <name evidence="14" type="ORF">HY04_01105</name>
    <name evidence="15" type="ORF">NCTC13489_00405</name>
</gene>
<evidence type="ECO:0000256" key="4">
    <source>
        <dbReference type="ARBA" id="ARBA00012438"/>
    </source>
</evidence>
<dbReference type="Gene3D" id="1.20.1730.10">
    <property type="entry name" value="Sodium/glucose cotransporter"/>
    <property type="match status" value="1"/>
</dbReference>
<dbReference type="GO" id="GO:0000155">
    <property type="term" value="F:phosphorelay sensor kinase activity"/>
    <property type="evidence" value="ECO:0007669"/>
    <property type="project" value="InterPro"/>
</dbReference>
<keyword evidence="7 12" id="KW-0812">Transmembrane</keyword>
<dbReference type="GO" id="GO:0022857">
    <property type="term" value="F:transmembrane transporter activity"/>
    <property type="evidence" value="ECO:0007669"/>
    <property type="project" value="InterPro"/>
</dbReference>
<feature type="transmembrane region" description="Helical" evidence="12">
    <location>
        <begin position="153"/>
        <end position="171"/>
    </location>
</feature>
<dbReference type="CDD" id="cd10322">
    <property type="entry name" value="SLC5sbd"/>
    <property type="match status" value="1"/>
</dbReference>
<dbReference type="EMBL" id="LR134441">
    <property type="protein sequence ID" value="VEH96299.1"/>
    <property type="molecule type" value="Genomic_DNA"/>
</dbReference>
<feature type="transmembrane region" description="Helical" evidence="12">
    <location>
        <begin position="324"/>
        <end position="344"/>
    </location>
</feature>
<dbReference type="PROSITE" id="PS00457">
    <property type="entry name" value="NA_SOLUT_SYMP_2"/>
    <property type="match status" value="1"/>
</dbReference>
<evidence type="ECO:0000256" key="3">
    <source>
        <dbReference type="ARBA" id="ARBA00006434"/>
    </source>
</evidence>
<comment type="similarity">
    <text evidence="3">Belongs to the sodium:solute symporter (SSF) (TC 2.A.21) family.</text>
</comment>
<dbReference type="SUPFAM" id="SSF55874">
    <property type="entry name" value="ATPase domain of HSP90 chaperone/DNA topoisomerase II/histidine kinase"/>
    <property type="match status" value="1"/>
</dbReference>
<dbReference type="GO" id="GO:0016020">
    <property type="term" value="C:membrane"/>
    <property type="evidence" value="ECO:0007669"/>
    <property type="project" value="UniProtKB-SubCell"/>
</dbReference>
<dbReference type="EC" id="2.7.13.3" evidence="4"/>
<dbReference type="SMART" id="SM00388">
    <property type="entry name" value="HisKA"/>
    <property type="match status" value="1"/>
</dbReference>
<feature type="transmembrane region" description="Helical" evidence="12">
    <location>
        <begin position="66"/>
        <end position="83"/>
    </location>
</feature>
<dbReference type="PROSITE" id="PS50283">
    <property type="entry name" value="NA_SOLUT_SYMP_3"/>
    <property type="match status" value="1"/>
</dbReference>
<evidence type="ECO:0000313" key="14">
    <source>
        <dbReference type="EMBL" id="KEY19855.1"/>
    </source>
</evidence>
<evidence type="ECO:0000256" key="9">
    <source>
        <dbReference type="ARBA" id="ARBA00022989"/>
    </source>
</evidence>
<dbReference type="FunFam" id="1.10.287.130:FF:000001">
    <property type="entry name" value="Two-component sensor histidine kinase"/>
    <property type="match status" value="1"/>
</dbReference>
<evidence type="ECO:0000256" key="6">
    <source>
        <dbReference type="ARBA" id="ARBA00022679"/>
    </source>
</evidence>
<reference evidence="14 16" key="1">
    <citation type="submission" date="2014-07" db="EMBL/GenBank/DDBJ databases">
        <authorList>
            <person name="Pisani N.G."/>
            <person name="Newman J.D."/>
        </authorList>
    </citation>
    <scope>NUCLEOTIDE SEQUENCE [LARGE SCALE GENOMIC DNA]</scope>
    <source>
        <strain evidence="14 16">LMG 24720</strain>
    </source>
</reference>
<evidence type="ECO:0000256" key="11">
    <source>
        <dbReference type="ARBA" id="ARBA00023136"/>
    </source>
</evidence>
<comment type="catalytic activity">
    <reaction evidence="1">
        <text>ATP + protein L-histidine = ADP + protein N-phospho-L-histidine.</text>
        <dbReference type="EC" id="2.7.13.3"/>
    </reaction>
</comment>
<feature type="transmembrane region" description="Helical" evidence="12">
    <location>
        <begin position="36"/>
        <end position="54"/>
    </location>
</feature>
<feature type="transmembrane region" description="Helical" evidence="12">
    <location>
        <begin position="113"/>
        <end position="133"/>
    </location>
</feature>
<evidence type="ECO:0000256" key="7">
    <source>
        <dbReference type="ARBA" id="ARBA00022692"/>
    </source>
</evidence>
<keyword evidence="5" id="KW-0597">Phosphoprotein</keyword>
<feature type="transmembrane region" description="Helical" evidence="12">
    <location>
        <begin position="436"/>
        <end position="459"/>
    </location>
</feature>
<dbReference type="InterPro" id="IPR005467">
    <property type="entry name" value="His_kinase_dom"/>
</dbReference>
<evidence type="ECO:0000256" key="1">
    <source>
        <dbReference type="ARBA" id="ARBA00000085"/>
    </source>
</evidence>
<dbReference type="EMBL" id="JPEP01000001">
    <property type="protein sequence ID" value="KEY19855.1"/>
    <property type="molecule type" value="Genomic_DNA"/>
</dbReference>
<dbReference type="PANTHER" id="PTHR43711:SF26">
    <property type="entry name" value="SENSOR HISTIDINE KINASE RCSC"/>
    <property type="match status" value="1"/>
</dbReference>
<dbReference type="Gene3D" id="3.30.565.10">
    <property type="entry name" value="Histidine kinase-like ATPase, C-terminal domain"/>
    <property type="match status" value="1"/>
</dbReference>
<dbReference type="Gene3D" id="1.10.287.130">
    <property type="match status" value="1"/>
</dbReference>
<dbReference type="InterPro" id="IPR038377">
    <property type="entry name" value="Na/Glc_symporter_sf"/>
</dbReference>
<dbReference type="RefSeq" id="WP_034716300.1">
    <property type="nucleotide sequence ID" value="NZ_FOIX01000002.1"/>
</dbReference>